<accession>A0ABD3HPZ4</accession>
<evidence type="ECO:0000313" key="12">
    <source>
        <dbReference type="Proteomes" id="UP001633002"/>
    </source>
</evidence>
<dbReference type="InterPro" id="IPR000727">
    <property type="entry name" value="T_SNARE_dom"/>
</dbReference>
<gene>
    <name evidence="11" type="ORF">R1sor_007099</name>
</gene>
<protein>
    <recommendedName>
        <fullName evidence="10">t-SNARE coiled-coil homology domain-containing protein</fullName>
    </recommendedName>
</protein>
<evidence type="ECO:0000256" key="8">
    <source>
        <dbReference type="ARBA" id="ARBA00037801"/>
    </source>
</evidence>
<dbReference type="PROSITE" id="PS50192">
    <property type="entry name" value="T_SNARE"/>
    <property type="match status" value="1"/>
</dbReference>
<keyword evidence="6" id="KW-0333">Golgi apparatus</keyword>
<evidence type="ECO:0000259" key="10">
    <source>
        <dbReference type="PROSITE" id="PS50192"/>
    </source>
</evidence>
<comment type="subcellular location">
    <subcellularLocation>
        <location evidence="8">Golgi apparatus</location>
        <location evidence="8">trans-Golgi network membrane</location>
        <topology evidence="8">Single-pass type IV membrane protein</topology>
    </subcellularLocation>
</comment>
<organism evidence="11 12">
    <name type="scientific">Riccia sorocarpa</name>
    <dbReference type="NCBI Taxonomy" id="122646"/>
    <lineage>
        <taxon>Eukaryota</taxon>
        <taxon>Viridiplantae</taxon>
        <taxon>Streptophyta</taxon>
        <taxon>Embryophyta</taxon>
        <taxon>Marchantiophyta</taxon>
        <taxon>Marchantiopsida</taxon>
        <taxon>Marchantiidae</taxon>
        <taxon>Marchantiales</taxon>
        <taxon>Ricciaceae</taxon>
        <taxon>Riccia</taxon>
    </lineage>
</organism>
<dbReference type="Proteomes" id="UP001633002">
    <property type="component" value="Unassembled WGS sequence"/>
</dbReference>
<dbReference type="EMBL" id="JBJQOH010000003">
    <property type="protein sequence ID" value="KAL3693448.1"/>
    <property type="molecule type" value="Genomic_DNA"/>
</dbReference>
<feature type="compositionally biased region" description="Polar residues" evidence="9">
    <location>
        <begin position="108"/>
        <end position="120"/>
    </location>
</feature>
<evidence type="ECO:0000256" key="4">
    <source>
        <dbReference type="ARBA" id="ARBA00022927"/>
    </source>
</evidence>
<dbReference type="Gene3D" id="1.20.5.110">
    <property type="match status" value="1"/>
</dbReference>
<evidence type="ECO:0000313" key="11">
    <source>
        <dbReference type="EMBL" id="KAL3693448.1"/>
    </source>
</evidence>
<keyword evidence="12" id="KW-1185">Reference proteome</keyword>
<keyword evidence="7" id="KW-0472">Membrane</keyword>
<dbReference type="Gene3D" id="1.20.58.90">
    <property type="match status" value="1"/>
</dbReference>
<proteinExistence type="inferred from homology"/>
<reference evidence="11 12" key="1">
    <citation type="submission" date="2024-09" db="EMBL/GenBank/DDBJ databases">
        <title>Chromosome-scale assembly of Riccia sorocarpa.</title>
        <authorList>
            <person name="Paukszto L."/>
        </authorList>
    </citation>
    <scope>NUCLEOTIDE SEQUENCE [LARGE SCALE GENOMIC DNA]</scope>
    <source>
        <strain evidence="11">LP-2024</strain>
        <tissue evidence="11">Aerial parts of the thallus</tissue>
    </source>
</reference>
<dbReference type="AlphaFoldDB" id="A0ABD3HPZ4"/>
<evidence type="ECO:0000256" key="3">
    <source>
        <dbReference type="ARBA" id="ARBA00022692"/>
    </source>
</evidence>
<dbReference type="SUPFAM" id="SSF58038">
    <property type="entry name" value="SNARE fusion complex"/>
    <property type="match status" value="1"/>
</dbReference>
<evidence type="ECO:0000256" key="1">
    <source>
        <dbReference type="ARBA" id="ARBA00009063"/>
    </source>
</evidence>
<keyword evidence="3" id="KW-0812">Transmembrane</keyword>
<dbReference type="SMART" id="SM00397">
    <property type="entry name" value="t_SNARE"/>
    <property type="match status" value="1"/>
</dbReference>
<dbReference type="InterPro" id="IPR010989">
    <property type="entry name" value="SNARE"/>
</dbReference>
<evidence type="ECO:0000256" key="6">
    <source>
        <dbReference type="ARBA" id="ARBA00023034"/>
    </source>
</evidence>
<dbReference type="FunFam" id="1.20.58.90:FF:000004">
    <property type="entry name" value="Syntaxin 10"/>
    <property type="match status" value="1"/>
</dbReference>
<evidence type="ECO:0000256" key="9">
    <source>
        <dbReference type="SAM" id="MobiDB-lite"/>
    </source>
</evidence>
<dbReference type="GO" id="GO:0005794">
    <property type="term" value="C:Golgi apparatus"/>
    <property type="evidence" value="ECO:0007669"/>
    <property type="project" value="UniProtKB-SubCell"/>
</dbReference>
<dbReference type="Pfam" id="PF09177">
    <property type="entry name" value="STX6_10_61_N"/>
    <property type="match status" value="1"/>
</dbReference>
<comment type="similarity">
    <text evidence="1">Belongs to the syntaxin family.</text>
</comment>
<dbReference type="PANTHER" id="PTHR12791">
    <property type="entry name" value="GOLGI SNARE BET1-RELATED"/>
    <property type="match status" value="1"/>
</dbReference>
<dbReference type="FunFam" id="1.20.5.110:FF:000034">
    <property type="entry name" value="syntaxin-61 isoform X1"/>
    <property type="match status" value="1"/>
</dbReference>
<comment type="caution">
    <text evidence="11">The sequence shown here is derived from an EMBL/GenBank/DDBJ whole genome shotgun (WGS) entry which is preliminary data.</text>
</comment>
<evidence type="ECO:0000256" key="2">
    <source>
        <dbReference type="ARBA" id="ARBA00022448"/>
    </source>
</evidence>
<sequence length="257" mass="29419">MSALDPFYLVKEEIQDSVNKLQATFLKWEALPSSAIQDFLDLSKELTSGCESIEWQVDELDRAIAVAERDPARFSIDAAEIERRKKWTSSTHTQVSTIRKALQDAADTMSTPTRGGQTASSRRELLRIPDDQAAKPSRASSQELDTFEYENDRQALLMRAQDQDLDEISEHVKNLGEVSLTIHDELRFQDRILDDLNSDMDRTATRLDLVQRKLSAVMKKAGWKGQCYEIPFFPFTRSVVPDILSIRFRCSELKRFV</sequence>
<evidence type="ECO:0000256" key="5">
    <source>
        <dbReference type="ARBA" id="ARBA00022989"/>
    </source>
</evidence>
<dbReference type="CDD" id="cd21445">
    <property type="entry name" value="SNARE_NTD_AtSYP61-like"/>
    <property type="match status" value="1"/>
</dbReference>
<dbReference type="GO" id="GO:0015031">
    <property type="term" value="P:protein transport"/>
    <property type="evidence" value="ECO:0007669"/>
    <property type="project" value="UniProtKB-KW"/>
</dbReference>
<dbReference type="SUPFAM" id="SSF47661">
    <property type="entry name" value="t-snare proteins"/>
    <property type="match status" value="1"/>
</dbReference>
<name>A0ABD3HPZ4_9MARC</name>
<keyword evidence="5" id="KW-1133">Transmembrane helix</keyword>
<keyword evidence="2" id="KW-0813">Transport</keyword>
<dbReference type="InterPro" id="IPR015260">
    <property type="entry name" value="Syntaxin-6/10/61_N"/>
</dbReference>
<keyword evidence="4" id="KW-0653">Protein transport</keyword>
<feature type="region of interest" description="Disordered" evidence="9">
    <location>
        <begin position="103"/>
        <end position="122"/>
    </location>
</feature>
<feature type="domain" description="T-SNARE coiled-coil homology" evidence="10">
    <location>
        <begin position="155"/>
        <end position="217"/>
    </location>
</feature>
<evidence type="ECO:0000256" key="7">
    <source>
        <dbReference type="ARBA" id="ARBA00023136"/>
    </source>
</evidence>
<dbReference type="CDD" id="cd15841">
    <property type="entry name" value="SNARE_Qc"/>
    <property type="match status" value="1"/>
</dbReference>